<keyword evidence="5" id="KW-0998">Cell outer membrane</keyword>
<reference evidence="8" key="2">
    <citation type="submission" date="2021-04" db="EMBL/GenBank/DDBJ databases">
        <authorList>
            <person name="Gilroy R."/>
        </authorList>
    </citation>
    <scope>NUCLEOTIDE SEQUENCE</scope>
    <source>
        <strain evidence="8">ChiHjej12B11-16260</strain>
    </source>
</reference>
<dbReference type="Proteomes" id="UP000824246">
    <property type="component" value="Unassembled WGS sequence"/>
</dbReference>
<dbReference type="Gene3D" id="2.40.160.50">
    <property type="entry name" value="membrane protein fhac: a member of the omp85/tpsb transporter family"/>
    <property type="match status" value="1"/>
</dbReference>
<evidence type="ECO:0000313" key="8">
    <source>
        <dbReference type="EMBL" id="HIX45324.1"/>
    </source>
</evidence>
<organism evidence="8 9">
    <name type="scientific">Candidatus Barnesiella excrementipullorum</name>
    <dbReference type="NCBI Taxonomy" id="2838479"/>
    <lineage>
        <taxon>Bacteria</taxon>
        <taxon>Pseudomonadati</taxon>
        <taxon>Bacteroidota</taxon>
        <taxon>Bacteroidia</taxon>
        <taxon>Bacteroidales</taxon>
        <taxon>Barnesiellaceae</taxon>
        <taxon>Barnesiella</taxon>
    </lineage>
</organism>
<keyword evidence="2" id="KW-0812">Transmembrane</keyword>
<dbReference type="PROSITE" id="PS51257">
    <property type="entry name" value="PROKAR_LIPOPROTEIN"/>
    <property type="match status" value="1"/>
</dbReference>
<name>A0A9D2AQD5_9BACT</name>
<comment type="subcellular location">
    <subcellularLocation>
        <location evidence="1">Membrane</location>
    </subcellularLocation>
</comment>
<keyword evidence="4" id="KW-0472">Membrane</keyword>
<feature type="domain" description="Bacterial surface antigen (D15)" evidence="7">
    <location>
        <begin position="390"/>
        <end position="747"/>
    </location>
</feature>
<sequence length="771" mass="86408">MKRNVLSWCIGLLLAVWMVVAAGCSTTRRLAEGEVLYTGVDKMEITAVDSVKIDGDVKSMVKSSLSVPPNNALFSSNSLKFIPIELWAWNYLYTPNTKSVKHWLFDIFARDPVLIQTVRPEVRARMAKDILFNNGYFNSTTSYTINYDKKNDKKASVSYSVVAGRPYKLGFIEYPADTSCVSAMIGRHKDASLLYTGQRYCADTLAAERERITTLLRDSGFYYFRPDYLLYHADTTRQSGIVDVRMFLAPNAPADALRPYKTGEITVDMFPPQGVKEPDTLALRRMTVYAYKGLKLRRGALLGNIKLREGRLFSLSDQNLTQQNLSSLGIFRSIVMNVTPLDSLAGRDSIDVNIDLHYSLPIEFMVEANVSSKSNSYIGPGLILGVTHNNLFGGGEHLSLRLNGSYEWQTGGGENASLFNSYEFGATGSLTFPRLLAPKLKRQLRRLKSSTSIQLGANIMNRPHYFRMVSFNTSLAYEFHTSSTALHNFTPFKLVYTKLLNSTEEFNNTLDENPAIALSFRNQFIPSMGYTFTYDNGYEGNSQNRWIWEVSAAEAGNILYGIYSLCGVKGEKEIFGNPFSQFLKLTNELKYYHYFEHDICLASRFMVGAGYAYGNASEMPYSEQFYIGGANSIRAFTIRTIGPGSYHPAADDDNGFLDQTGNFKLEANVELRFPIFDALQGAVFLDAGNIWLLKEDELRPGGMLTWKNFGRDIALGTGAGLRYDIAGYLVVRLDVGVPLHAPYDTGKSGYYNISGSFWKNLRLHLAIGYPF</sequence>
<dbReference type="AlphaFoldDB" id="A0A9D2AQD5"/>
<evidence type="ECO:0000256" key="4">
    <source>
        <dbReference type="ARBA" id="ARBA00023136"/>
    </source>
</evidence>
<evidence type="ECO:0000313" key="9">
    <source>
        <dbReference type="Proteomes" id="UP000824246"/>
    </source>
</evidence>
<dbReference type="GO" id="GO:0019867">
    <property type="term" value="C:outer membrane"/>
    <property type="evidence" value="ECO:0007669"/>
    <property type="project" value="InterPro"/>
</dbReference>
<evidence type="ECO:0000259" key="7">
    <source>
        <dbReference type="Pfam" id="PF01103"/>
    </source>
</evidence>
<feature type="signal peptide" evidence="6">
    <location>
        <begin position="1"/>
        <end position="21"/>
    </location>
</feature>
<evidence type="ECO:0000256" key="2">
    <source>
        <dbReference type="ARBA" id="ARBA00022692"/>
    </source>
</evidence>
<gene>
    <name evidence="8" type="ORF">H9982_03800</name>
</gene>
<dbReference type="InterPro" id="IPR039910">
    <property type="entry name" value="D15-like"/>
</dbReference>
<dbReference type="Pfam" id="PF01103">
    <property type="entry name" value="Omp85"/>
    <property type="match status" value="1"/>
</dbReference>
<keyword evidence="3 6" id="KW-0732">Signal</keyword>
<evidence type="ECO:0000256" key="6">
    <source>
        <dbReference type="SAM" id="SignalP"/>
    </source>
</evidence>
<dbReference type="PANTHER" id="PTHR12815">
    <property type="entry name" value="SORTING AND ASSEMBLY MACHINERY SAMM50 PROTEIN FAMILY MEMBER"/>
    <property type="match status" value="1"/>
</dbReference>
<accession>A0A9D2AQD5</accession>
<comment type="caution">
    <text evidence="8">The sequence shown here is derived from an EMBL/GenBank/DDBJ whole genome shotgun (WGS) entry which is preliminary data.</text>
</comment>
<dbReference type="PANTHER" id="PTHR12815:SF47">
    <property type="entry name" value="TRANSLOCATION AND ASSEMBLY MODULE SUBUNIT TAMA"/>
    <property type="match status" value="1"/>
</dbReference>
<proteinExistence type="predicted"/>
<reference evidence="8" key="1">
    <citation type="journal article" date="2021" name="PeerJ">
        <title>Extensive microbial diversity within the chicken gut microbiome revealed by metagenomics and culture.</title>
        <authorList>
            <person name="Gilroy R."/>
            <person name="Ravi A."/>
            <person name="Getino M."/>
            <person name="Pursley I."/>
            <person name="Horton D.L."/>
            <person name="Alikhan N.F."/>
            <person name="Baker D."/>
            <person name="Gharbi K."/>
            <person name="Hall N."/>
            <person name="Watson M."/>
            <person name="Adriaenssens E.M."/>
            <person name="Foster-Nyarko E."/>
            <person name="Jarju S."/>
            <person name="Secka A."/>
            <person name="Antonio M."/>
            <person name="Oren A."/>
            <person name="Chaudhuri R.R."/>
            <person name="La Ragione R."/>
            <person name="Hildebrand F."/>
            <person name="Pallen M.J."/>
        </authorList>
    </citation>
    <scope>NUCLEOTIDE SEQUENCE</scope>
    <source>
        <strain evidence="8">ChiHjej12B11-16260</strain>
    </source>
</reference>
<protein>
    <submittedName>
        <fullName evidence="8">BamA/TamA family outer membrane protein</fullName>
    </submittedName>
</protein>
<dbReference type="InterPro" id="IPR000184">
    <property type="entry name" value="Bac_surfAg_D15"/>
</dbReference>
<evidence type="ECO:0000256" key="5">
    <source>
        <dbReference type="ARBA" id="ARBA00023237"/>
    </source>
</evidence>
<evidence type="ECO:0000256" key="1">
    <source>
        <dbReference type="ARBA" id="ARBA00004370"/>
    </source>
</evidence>
<feature type="chain" id="PRO_5038985699" evidence="6">
    <location>
        <begin position="22"/>
        <end position="771"/>
    </location>
</feature>
<evidence type="ECO:0000256" key="3">
    <source>
        <dbReference type="ARBA" id="ARBA00022729"/>
    </source>
</evidence>
<dbReference type="EMBL" id="DXFB01000103">
    <property type="protein sequence ID" value="HIX45324.1"/>
    <property type="molecule type" value="Genomic_DNA"/>
</dbReference>